<accession>A0AAE4I4U7</accession>
<dbReference type="RefSeq" id="WP_311797265.1">
    <property type="nucleotide sequence ID" value="NZ_JARQAI010000018.1"/>
</dbReference>
<dbReference type="SMART" id="SM00717">
    <property type="entry name" value="SANT"/>
    <property type="match status" value="3"/>
</dbReference>
<evidence type="ECO:0000313" key="2">
    <source>
        <dbReference type="EMBL" id="MDT2737636.1"/>
    </source>
</evidence>
<evidence type="ECO:0000259" key="1">
    <source>
        <dbReference type="SMART" id="SM00717"/>
    </source>
</evidence>
<dbReference type="InterPro" id="IPR001005">
    <property type="entry name" value="SANT/Myb"/>
</dbReference>
<dbReference type="EMBL" id="JARQAI010000018">
    <property type="protein sequence ID" value="MDT2737636.1"/>
    <property type="molecule type" value="Genomic_DNA"/>
</dbReference>
<feature type="domain" description="Myb-like" evidence="1">
    <location>
        <begin position="122"/>
        <end position="235"/>
    </location>
</feature>
<name>A0AAE4I4U7_9ENTE</name>
<dbReference type="InterPro" id="IPR009057">
    <property type="entry name" value="Homeodomain-like_sf"/>
</dbReference>
<feature type="domain" description="Myb-like" evidence="1">
    <location>
        <begin position="4"/>
        <end position="55"/>
    </location>
</feature>
<dbReference type="Proteomes" id="UP001180842">
    <property type="component" value="Unassembled WGS sequence"/>
</dbReference>
<feature type="domain" description="Myb-like" evidence="1">
    <location>
        <begin position="70"/>
        <end position="116"/>
    </location>
</feature>
<evidence type="ECO:0000313" key="3">
    <source>
        <dbReference type="Proteomes" id="UP001180842"/>
    </source>
</evidence>
<sequence length="271" mass="30919">MINLAKNWTTKEIQYLKKNALLAETNEVLNIADMARKLNRTAQSVQSKVYYLQRSEELPRIDRSKSFDIAGKPWSKKEDKRLIAMKKNGSTHAEIAEHLGRTENSVVSRVHRLKNSGKVKNIRNRWTDEEIQLILDHVKFDSNGFVCNYDELARLVRKQLQQVYAKISRLRKEGVITEGPKQGTTSVKAKESMTRFNDARFAHVSKKKEEVPMNGPTVNRSDVSIESKQVSLILTTVIVSGQRTDQYFTQEGELIATKKEPTSSANEVSNK</sequence>
<comment type="caution">
    <text evidence="2">The sequence shown here is derived from an EMBL/GenBank/DDBJ whole genome shotgun (WGS) entry which is preliminary data.</text>
</comment>
<protein>
    <submittedName>
        <fullName evidence="2">Helix-turn-helix domain containing protein</fullName>
    </submittedName>
</protein>
<organism evidence="2 3">
    <name type="scientific">Enterococcus pseudoavium</name>
    <dbReference type="NCBI Taxonomy" id="44007"/>
    <lineage>
        <taxon>Bacteria</taxon>
        <taxon>Bacillati</taxon>
        <taxon>Bacillota</taxon>
        <taxon>Bacilli</taxon>
        <taxon>Lactobacillales</taxon>
        <taxon>Enterococcaceae</taxon>
        <taxon>Enterococcus</taxon>
    </lineage>
</organism>
<dbReference type="SUPFAM" id="SSF46689">
    <property type="entry name" value="Homeodomain-like"/>
    <property type="match status" value="1"/>
</dbReference>
<proteinExistence type="predicted"/>
<dbReference type="AlphaFoldDB" id="A0AAE4I4U7"/>
<reference evidence="2" key="1">
    <citation type="submission" date="2023-03" db="EMBL/GenBank/DDBJ databases">
        <authorList>
            <person name="Shen W."/>
            <person name="Cai J."/>
        </authorList>
    </citation>
    <scope>NUCLEOTIDE SEQUENCE</scope>
    <source>
        <strain evidence="2">P69-2</strain>
    </source>
</reference>
<dbReference type="Gene3D" id="1.10.10.2890">
    <property type="match status" value="1"/>
</dbReference>
<dbReference type="CDD" id="cd00167">
    <property type="entry name" value="SANT"/>
    <property type="match status" value="1"/>
</dbReference>
<gene>
    <name evidence="2" type="ORF">P7H00_10990</name>
</gene>
<dbReference type="Pfam" id="PF13921">
    <property type="entry name" value="Myb_DNA-bind_6"/>
    <property type="match status" value="1"/>
</dbReference>